<dbReference type="Pfam" id="PF15711">
    <property type="entry name" value="ILEI"/>
    <property type="match status" value="3"/>
</dbReference>
<dbReference type="InterPro" id="IPR039473">
    <property type="entry name" value="TMEM2_PANDER-like"/>
</dbReference>
<comment type="similarity">
    <text evidence="5">Belongs to the CEMIP family.</text>
</comment>
<dbReference type="InterPro" id="IPR055401">
    <property type="entry name" value="CEMIP_beta-hel_dom"/>
</dbReference>
<keyword evidence="8" id="KW-0964">Secreted</keyword>
<evidence type="ECO:0000256" key="9">
    <source>
        <dbReference type="ARBA" id="ARBA00022692"/>
    </source>
</evidence>
<dbReference type="GO" id="GO:0005576">
    <property type="term" value="C:extracellular region"/>
    <property type="evidence" value="ECO:0007669"/>
    <property type="project" value="UniProtKB-SubCell"/>
</dbReference>
<evidence type="ECO:0000256" key="11">
    <source>
        <dbReference type="ARBA" id="ARBA00022734"/>
    </source>
</evidence>
<dbReference type="Pfam" id="PF10162">
    <property type="entry name" value="G8"/>
    <property type="match status" value="2"/>
</dbReference>
<dbReference type="Pfam" id="PF13330">
    <property type="entry name" value="Mucin2_WxxW"/>
    <property type="match status" value="3"/>
</dbReference>
<accession>A0A2I0UHF4</accession>
<evidence type="ECO:0000256" key="10">
    <source>
        <dbReference type="ARBA" id="ARBA00022729"/>
    </source>
</evidence>
<dbReference type="InterPro" id="IPR039477">
    <property type="entry name" value="ILEI/PANDER_dom"/>
</dbReference>
<organism evidence="21 22">
    <name type="scientific">Limosa lapponica baueri</name>
    <dbReference type="NCBI Taxonomy" id="1758121"/>
    <lineage>
        <taxon>Eukaryota</taxon>
        <taxon>Metazoa</taxon>
        <taxon>Chordata</taxon>
        <taxon>Craniata</taxon>
        <taxon>Vertebrata</taxon>
        <taxon>Euteleostomi</taxon>
        <taxon>Archelosauria</taxon>
        <taxon>Archosauria</taxon>
        <taxon>Dinosauria</taxon>
        <taxon>Saurischia</taxon>
        <taxon>Theropoda</taxon>
        <taxon>Coelurosauria</taxon>
        <taxon>Aves</taxon>
        <taxon>Neognathae</taxon>
        <taxon>Neoaves</taxon>
        <taxon>Charadriiformes</taxon>
        <taxon>Scolopacidae</taxon>
        <taxon>Limosa</taxon>
    </lineage>
</organism>
<evidence type="ECO:0000256" key="7">
    <source>
        <dbReference type="ARBA" id="ARBA00022475"/>
    </source>
</evidence>
<dbReference type="Gene3D" id="2.160.20.10">
    <property type="entry name" value="Single-stranded right-handed beta-helix, Pectin lyase-like"/>
    <property type="match status" value="1"/>
</dbReference>
<dbReference type="Proteomes" id="UP000233556">
    <property type="component" value="Unassembled WGS sequence"/>
</dbReference>
<dbReference type="InterPro" id="IPR011050">
    <property type="entry name" value="Pectin_lyase_fold/virulence"/>
</dbReference>
<dbReference type="InterPro" id="IPR019316">
    <property type="entry name" value="G8_domain"/>
</dbReference>
<dbReference type="SUPFAM" id="SSF51126">
    <property type="entry name" value="Pectin lyase-like"/>
    <property type="match status" value="2"/>
</dbReference>
<evidence type="ECO:0000256" key="13">
    <source>
        <dbReference type="ARBA" id="ARBA00022801"/>
    </source>
</evidence>
<dbReference type="GO" id="GO:0005886">
    <property type="term" value="C:plasma membrane"/>
    <property type="evidence" value="ECO:0007669"/>
    <property type="project" value="UniProtKB-SubCell"/>
</dbReference>
<evidence type="ECO:0000256" key="18">
    <source>
        <dbReference type="PROSITE-ProRule" id="PRU01375"/>
    </source>
</evidence>
<evidence type="ECO:0000256" key="5">
    <source>
        <dbReference type="ARBA" id="ARBA00007586"/>
    </source>
</evidence>
<dbReference type="SMART" id="SM01225">
    <property type="entry name" value="G8"/>
    <property type="match status" value="2"/>
</dbReference>
<evidence type="ECO:0000256" key="6">
    <source>
        <dbReference type="ARBA" id="ARBA00012774"/>
    </source>
</evidence>
<dbReference type="EC" id="3.2.1.35" evidence="6"/>
<evidence type="ECO:0000256" key="15">
    <source>
        <dbReference type="ARBA" id="ARBA00023136"/>
    </source>
</evidence>
<keyword evidence="16" id="KW-0325">Glycoprotein</keyword>
<feature type="domain" description="G8" evidence="20">
    <location>
        <begin position="1235"/>
        <end position="1357"/>
    </location>
</feature>
<keyword evidence="13" id="KW-0378">Hydrolase</keyword>
<dbReference type="InterPro" id="IPR006626">
    <property type="entry name" value="PbH1"/>
</dbReference>
<dbReference type="CDD" id="cd13941">
    <property type="entry name" value="PANDER_like_KIAA1199"/>
    <property type="match status" value="1"/>
</dbReference>
<evidence type="ECO:0000313" key="22">
    <source>
        <dbReference type="Proteomes" id="UP000233556"/>
    </source>
</evidence>
<keyword evidence="22" id="KW-1185">Reference proteome</keyword>
<feature type="region of interest" description="Disordered" evidence="19">
    <location>
        <begin position="77"/>
        <end position="100"/>
    </location>
</feature>
<evidence type="ECO:0000256" key="3">
    <source>
        <dbReference type="ARBA" id="ARBA00004236"/>
    </source>
</evidence>
<evidence type="ECO:0000256" key="4">
    <source>
        <dbReference type="ARBA" id="ARBA00004613"/>
    </source>
</evidence>
<dbReference type="PROSITE" id="PS51484">
    <property type="entry name" value="G8"/>
    <property type="match status" value="2"/>
</dbReference>
<evidence type="ECO:0000256" key="16">
    <source>
        <dbReference type="ARBA" id="ARBA00023180"/>
    </source>
</evidence>
<dbReference type="CDD" id="cd13938">
    <property type="entry name" value="PANDER_like_TMEM2"/>
    <property type="match status" value="1"/>
</dbReference>
<dbReference type="InterPro" id="IPR052252">
    <property type="entry name" value="CEMIP/CEMIP2"/>
</dbReference>
<dbReference type="Pfam" id="PF24606">
    <property type="entry name" value="CEMIP_beta-hel"/>
    <property type="match status" value="2"/>
</dbReference>
<evidence type="ECO:0000259" key="20">
    <source>
        <dbReference type="PROSITE" id="PS51484"/>
    </source>
</evidence>
<protein>
    <recommendedName>
        <fullName evidence="6">hyaluronoglucosaminidase</fullName>
        <ecNumber evidence="6">3.2.1.35</ecNumber>
    </recommendedName>
</protein>
<dbReference type="EMBL" id="KZ505757">
    <property type="protein sequence ID" value="PKU45483.1"/>
    <property type="molecule type" value="Genomic_DNA"/>
</dbReference>
<evidence type="ECO:0000256" key="19">
    <source>
        <dbReference type="SAM" id="MobiDB-lite"/>
    </source>
</evidence>
<dbReference type="SMART" id="SM00710">
    <property type="entry name" value="PbH1"/>
    <property type="match status" value="7"/>
</dbReference>
<evidence type="ECO:0000256" key="8">
    <source>
        <dbReference type="ARBA" id="ARBA00022525"/>
    </source>
</evidence>
<keyword evidence="11 18" id="KW-0430">Lectin</keyword>
<keyword evidence="17" id="KW-0326">Glycosidase</keyword>
<keyword evidence="12" id="KW-0677">Repeat</keyword>
<keyword evidence="14" id="KW-1133">Transmembrane helix</keyword>
<evidence type="ECO:0000256" key="2">
    <source>
        <dbReference type="ARBA" id="ARBA00004167"/>
    </source>
</evidence>
<sequence length="2555" mass="285285">MDTFGPSLAWNLFRFYNCDQEVNLPKIHISPLKVAQQKVKPFLLRRVLRLLRNMGVLSEAQQSKAFSLLKKQMLKQRKTPLKPEVERSGPCPEAAPHLAPWRPGSDTRRAAVVGRGVALRLENSAAFHSLVIRDGGRLVFADRPHGPPITLRARYILIHDGGELHIGSERCPYGSRATISLYGRAGEGPAVEGFGQKFVGVGGGGVLELHGRQPRSWTLLDKTLHPGGLRHGPYSSEKRWGSRGLNLRILDAGTGRPPGRLVAAAVGDSAARSLTLETRLLLRDRLGSRQPWALVGILGGDLGSTAEEKREYHGNGTTGLAVAQRDFLTYDGTRFTVTAFSGWIKGVPHNGFKVEVSKGIILHLVDEVTSWLPGDRIVVASTDYSMHQAEEFNLLPCPECKSNQVKIDGSPLYLHIGEVIDGVDMRAEVGLLTRNILIQGEMEDSCYGQNQCQFFSFDTFGGHIKILRNFRSVHMSGVELKNMGQQILGSYPVHFHLAEDVDERGGYERPTYLDNLAIHHCFSRCVAIHGTHGLLVKDTIGYDTLGHCFFLEDGTEQRNTFHHNLGLLTRSGTILPSDRNEAMCLAIRSHVYGNYVPVPSTDCMAVSTFWIANPNNNLIGNAAAGAQAGLFIGKGVKTTRASAEDPREYLTVDNARFRPHQDADPEKPRVPAVIDGLIAFKNNDHGAWARGGDIIFRNSGFSDNGIGLTLASDGTFPTDEGSSLEVTRSIFVGESSNFGSQGGQNSYWGKGANGEYRTLPRNKTFPIRGFQIYDGPVRMAKCTFKKFTPTVDRYSSAIGFFMKNSWQISPQNNVSQILMEKSVGLKVFFGRSGQWFGNNDNDGDKMSIFHDLDGSVTGYPDTFIGRADNYLLRHPGCLTVPRWNGVMCTGKFAQLYIQARRPENLTLSIARAAYHSHPLRLQGVNRGAPYQQYQPVVMLEQAYIIQWDGRAPEDIILYPINFNRGDWLRVALCYPREAVFQVVADIYQRRTGTVHSVKHYLAAPSRASALNGTGQRLFYFDRASGYLFVHLQAHVARKGHSYCSQQGCERIKITAHMYPGDSWSCDANPFPQRPPSAHRPVSQHPAGPCRVCGAPQLAITSTPPVKYVRIQIQALSRADIQNHLTSAFIKINDTVFLFNSRGIFFVVLDACSGAVVSRRHFDTVTGENTASAITDYVQTFIKERSLVLICSRGIAEVVGSSEMSVFTRLGSAKPIVFHKEAEAAVMCPDKDPELEIWNPGHNEENHVEISNGRKLLLSSSATVHSIHITDGGKLVIKDDVQPIILRTRHILIENDGELHIGSEMCPYQSNVVIILYGRADDGSQPNPYFGRKYLGVSKGGILEIHGKKKLSWTFLNKTLHPGGMEEGGYYFERSWGHRGVIVHVIDPKTGAVVHSDRFDTYRAKEESIRLAQYLGRVANGMILSVAVNDEGSRNLDDSARKAMTKLGSKHFLHLGFRHPWSFITIKGNPSSSVEDHIEYQGHKGSAVAKVFKLFKAENGEHFNVSSTSEWVQDVEWTEWFQKPDKARSKDMEKLSDFKAAHPDKICRQPIDIQAMTLDGANLTTEVFYKSGHDYRFLCHGKDQTGEGCQNYKVRFLCGRSVRPKLTVTIDTNVNSTVLNLVDDVSSWQPGDRLVVASTDYSMYQAEEFQVLPCKACRPTQVKVAGKATYLHIGEVVDGVDMRAEVGLLSRNVVVMGEMEGQCYEYSSKLCSFFDFDTFGGHIKIGLDFKATHIEGLELKYMGQQTMGHYPIHFHMAGDVDEKGGYNPPTYVKDVSIHHTFSRCVTVHGSNGLLVKDVVGYDALGHCFFTEDGPEERNTFDHCLGLLVKPSTLLPSDRDSRMCKLITEGAYPGYIPKPRQDCSAVSTFWIANPHNNLINCAAAGSEETGFWFVLHHVPTGPSAGMYSPGYSEHMPMGKFSNNRAHSNYRAGMIIDNGVKTTPASAKDKRPILTLISGRYSPHKDADPLKPREPAIIERFIAYKNQDHGAWLRGGDVWLDNCQFADNGIGLTLASGGTFPHDDGSKQEIKNSLFVGESGNLGTETMDNEIWGPGGLDHRGRTLPIGPDFPIRGIQFYDGPINVQNCTFRKFAALDGRHTSALAFRLNNAWQSCPNNNVTDIHFEDVPITSRVFFGEPGPWFNDLDMDGDKTSVFHDVDGSVSEYPGSYLIKEDNWLIKHPDCIDVPDWRGSICSGHFAQIYIQAYKPANLKMKIIKNDYHNHPLYLEGALSKSTHYQQYQPVVTLRKGYTIHWDKTAPEELAIWLINFNKNDWIQVGFCYPKGTTFSILSDVHNRLLKKTYKTGTFYRTSQMEKLEHRYPSKGYYYWDEDTGLLFLKLKAQNEKEKFAFCSVKGCERIRIKAVIPKTAGISDCEAMAYPKYIETPIVEVPMPKKLSTAQLKTKDHLLEVKIETYKKQYFHLKDDFAYIEVDGVRFFLTDEGIQLVVIDGHHGKVVDRVTFKNAILQGIPAQIENYVHNIKDHSIVLVTSKGRFISRGPWTKVLERLGAEEGFRLKEKMAFVGFKGNFRPVWVKLVTNEDSAKIYQALPIPVVKKMKL</sequence>
<evidence type="ECO:0000256" key="1">
    <source>
        <dbReference type="ARBA" id="ARBA00000251"/>
    </source>
</evidence>
<evidence type="ECO:0000256" key="17">
    <source>
        <dbReference type="ARBA" id="ARBA00023295"/>
    </source>
</evidence>
<dbReference type="GO" id="GO:0004415">
    <property type="term" value="F:hyalurononglucosaminidase activity"/>
    <property type="evidence" value="ECO:0007669"/>
    <property type="project" value="UniProtKB-EC"/>
</dbReference>
<dbReference type="InterPro" id="IPR012334">
    <property type="entry name" value="Pectin_lyas_fold"/>
</dbReference>
<gene>
    <name evidence="21" type="ORF">llap_4202</name>
</gene>
<keyword evidence="9" id="KW-0812">Transmembrane</keyword>
<dbReference type="InterPro" id="IPR025155">
    <property type="entry name" value="WxxW_domain"/>
</dbReference>
<dbReference type="PANTHER" id="PTHR15535">
    <property type="entry name" value="TRANSMEMBRANE PROTEIN 2-RELATED"/>
    <property type="match status" value="1"/>
</dbReference>
<keyword evidence="15" id="KW-0472">Membrane</keyword>
<evidence type="ECO:0000256" key="12">
    <source>
        <dbReference type="ARBA" id="ARBA00022737"/>
    </source>
</evidence>
<reference evidence="22" key="2">
    <citation type="submission" date="2017-12" db="EMBL/GenBank/DDBJ databases">
        <title>Genome sequence of the Bar-tailed Godwit (Limosa lapponica baueri).</title>
        <authorList>
            <person name="Lima N.C.B."/>
            <person name="Parody-Merino A.M."/>
            <person name="Battley P.F."/>
            <person name="Fidler A.E."/>
            <person name="Prosdocimi F."/>
        </authorList>
    </citation>
    <scope>NUCLEOTIDE SEQUENCE [LARGE SCALE GENOMIC DNA]</scope>
</reference>
<evidence type="ECO:0000313" key="21">
    <source>
        <dbReference type="EMBL" id="PKU45483.1"/>
    </source>
</evidence>
<keyword evidence="7" id="KW-1003">Cell membrane</keyword>
<comment type="subcellular location">
    <subcellularLocation>
        <location evidence="3">Cell membrane</location>
    </subcellularLocation>
    <subcellularLocation>
        <location evidence="2">Membrane</location>
        <topology evidence="2">Single-pass membrane protein</topology>
    </subcellularLocation>
    <subcellularLocation>
        <location evidence="4">Secreted</location>
    </subcellularLocation>
</comment>
<dbReference type="Pfam" id="PF24605">
    <property type="entry name" value="CEMIP_X"/>
    <property type="match status" value="2"/>
</dbReference>
<comment type="catalytic activity">
    <reaction evidence="1">
        <text>Random hydrolysis of (1-&gt;4)-linkages between N-acetyl-beta-D-glucosamine and D-glucuronate residues in hyaluronate.</text>
        <dbReference type="EC" id="3.2.1.35"/>
    </reaction>
</comment>
<dbReference type="GO" id="GO:0030246">
    <property type="term" value="F:carbohydrate binding"/>
    <property type="evidence" value="ECO:0007669"/>
    <property type="project" value="UniProtKB-UniRule"/>
</dbReference>
<dbReference type="OrthoDB" id="120976at2759"/>
<proteinExistence type="inferred from homology"/>
<dbReference type="PROSITE" id="PS52031">
    <property type="entry name" value="GG_LECTIN"/>
    <property type="match status" value="2"/>
</dbReference>
<dbReference type="PANTHER" id="PTHR15535:SF15">
    <property type="entry name" value="CELL MIGRATION-INDUCING AND HYALURONAN-BINDING PROTEIN"/>
    <property type="match status" value="1"/>
</dbReference>
<keyword evidence="10" id="KW-0732">Signal</keyword>
<name>A0A2I0UHF4_LIMLA</name>
<evidence type="ECO:0000256" key="14">
    <source>
        <dbReference type="ARBA" id="ARBA00022989"/>
    </source>
</evidence>
<dbReference type="InterPro" id="IPR055400">
    <property type="entry name" value="CEMIP_X"/>
</dbReference>
<reference evidence="22" key="1">
    <citation type="submission" date="2017-11" db="EMBL/GenBank/DDBJ databases">
        <authorList>
            <person name="Lima N.C."/>
            <person name="Parody-Merino A.M."/>
            <person name="Battley P.F."/>
            <person name="Fidler A.E."/>
            <person name="Prosdocimi F."/>
        </authorList>
    </citation>
    <scope>NUCLEOTIDE SEQUENCE [LARGE SCALE GENOMIC DNA]</scope>
</reference>
<feature type="domain" description="G8" evidence="20">
    <location>
        <begin position="99"/>
        <end position="222"/>
    </location>
</feature>